<dbReference type="Gene3D" id="3.40.350.10">
    <property type="entry name" value="Creatinase/prolidase N-terminal domain"/>
    <property type="match status" value="1"/>
</dbReference>
<dbReference type="PANTHER" id="PTHR46112">
    <property type="entry name" value="AMINOPEPTIDASE"/>
    <property type="match status" value="1"/>
</dbReference>
<dbReference type="InterPro" id="IPR000994">
    <property type="entry name" value="Pept_M24"/>
</dbReference>
<dbReference type="PANTHER" id="PTHR46112:SF3">
    <property type="entry name" value="AMINOPEPTIDASE YPDF"/>
    <property type="match status" value="1"/>
</dbReference>
<dbReference type="SUPFAM" id="SSF53092">
    <property type="entry name" value="Creatinase/prolidase N-terminal domain"/>
    <property type="match status" value="1"/>
</dbReference>
<proteinExistence type="predicted"/>
<dbReference type="SUPFAM" id="SSF55920">
    <property type="entry name" value="Creatinase/aminopeptidase"/>
    <property type="match status" value="1"/>
</dbReference>
<dbReference type="PRINTS" id="PR00599">
    <property type="entry name" value="MAPEPTIDASE"/>
</dbReference>
<dbReference type="InterPro" id="IPR050659">
    <property type="entry name" value="Peptidase_M24B"/>
</dbReference>
<comment type="caution">
    <text evidence="3">The sequence shown here is derived from an EMBL/GenBank/DDBJ whole genome shotgun (WGS) entry which is preliminary data.</text>
</comment>
<dbReference type="InterPro" id="IPR029149">
    <property type="entry name" value="Creatin/AminoP/Spt16_N"/>
</dbReference>
<reference evidence="3 4" key="1">
    <citation type="submission" date="2022-06" db="EMBL/GenBank/DDBJ databases">
        <authorList>
            <person name="Sun Q."/>
        </authorList>
    </citation>
    <scope>NUCLEOTIDE SEQUENCE [LARGE SCALE GENOMIC DNA]</scope>
    <source>
        <strain evidence="3 4">S153</strain>
    </source>
</reference>
<dbReference type="EMBL" id="JAMQAY010000010">
    <property type="protein sequence ID" value="MCM2403801.1"/>
    <property type="molecule type" value="Genomic_DNA"/>
</dbReference>
<dbReference type="Proteomes" id="UP001155079">
    <property type="component" value="Unassembled WGS sequence"/>
</dbReference>
<evidence type="ECO:0000313" key="3">
    <source>
        <dbReference type="EMBL" id="MCM2403801.1"/>
    </source>
</evidence>
<feature type="domain" description="Peptidase M24" evidence="1">
    <location>
        <begin position="155"/>
        <end position="361"/>
    </location>
</feature>
<dbReference type="RefSeq" id="WP_250946612.1">
    <property type="nucleotide sequence ID" value="NZ_JAMQAY010000010.1"/>
</dbReference>
<sequence>MTPSTPAPRISDEERLARLSRLRSTIEKAGLGGVLLGPTESLRYFTGLVWHASERLLGALVTPTALYYIVPGFEQSRVESLPHLPGEICVWQEEESSAALVASLLGAGKSLAIDDAVALFVYHALVRELGAERIVDGGPIIRSQRLRKSPAEIAIIQYAMNLTLDVHKRAHSILEPGIRASEVVRFIDDEHRARGAEGGSSFCIVSFGEATSLPHGADGDQILQAGDIVLVDTGCRIDGYHSDLTRTYMLDEPTEEFTRIWAMEREAQQAVFEAAKIGAPCESLDDAARAVLARNGLGPDYRLPGLPHRAGHGLGLEIHEEPFIVRGNRTALAEGMCFSNEPMIVVPGSFGVRLEDHIHMTAAGPQWFTQPAKGPNDPFA</sequence>
<gene>
    <name evidence="3" type="ORF">NBH20_21720</name>
</gene>
<dbReference type="InterPro" id="IPR000587">
    <property type="entry name" value="Creatinase_N"/>
</dbReference>
<accession>A0ABT0VD72</accession>
<dbReference type="Pfam" id="PF00557">
    <property type="entry name" value="Peptidase_M24"/>
    <property type="match status" value="1"/>
</dbReference>
<evidence type="ECO:0000313" key="4">
    <source>
        <dbReference type="Proteomes" id="UP001155079"/>
    </source>
</evidence>
<feature type="domain" description="Creatinase N-terminal" evidence="2">
    <location>
        <begin position="18"/>
        <end position="146"/>
    </location>
</feature>
<dbReference type="Pfam" id="PF01321">
    <property type="entry name" value="Creatinase_N"/>
    <property type="match status" value="1"/>
</dbReference>
<evidence type="ECO:0000259" key="1">
    <source>
        <dbReference type="Pfam" id="PF00557"/>
    </source>
</evidence>
<name>A0ABT0VD72_9HYPH</name>
<dbReference type="InterPro" id="IPR036005">
    <property type="entry name" value="Creatinase/aminopeptidase-like"/>
</dbReference>
<organism evidence="3 4">
    <name type="scientific">Ciceribacter sichuanensis</name>
    <dbReference type="NCBI Taxonomy" id="2949647"/>
    <lineage>
        <taxon>Bacteria</taxon>
        <taxon>Pseudomonadati</taxon>
        <taxon>Pseudomonadota</taxon>
        <taxon>Alphaproteobacteria</taxon>
        <taxon>Hyphomicrobiales</taxon>
        <taxon>Rhizobiaceae</taxon>
        <taxon>Ciceribacter</taxon>
    </lineage>
</organism>
<keyword evidence="4" id="KW-1185">Reference proteome</keyword>
<dbReference type="Gene3D" id="3.90.230.10">
    <property type="entry name" value="Creatinase/methionine aminopeptidase superfamily"/>
    <property type="match status" value="1"/>
</dbReference>
<dbReference type="InterPro" id="IPR001714">
    <property type="entry name" value="Pept_M24_MAP"/>
</dbReference>
<evidence type="ECO:0000259" key="2">
    <source>
        <dbReference type="Pfam" id="PF01321"/>
    </source>
</evidence>
<protein>
    <submittedName>
        <fullName evidence="3">Xaa-Pro peptidase family protein</fullName>
    </submittedName>
</protein>